<keyword evidence="2" id="KW-1185">Reference proteome</keyword>
<sequence length="666" mass="73435">MAIASFKRVDIVAHKSVTEDLVAELQQMGFCEQIKEVNDQSIETTKKDLQENDFENVQAEIKFLLRFLEPKYKDDGGIGKMLSPKPKYKLNELQCLFNNNMIPALSEEIRKMEKESSNLRSKETFLKTTRDVLVNFSGMSFPLAFFSQGTAKVHGILGSVATSQFVGLKDFVASLDSDLVDFYSSESKKNDKETYLAIVYSKEIEREILDACAQFGLSRIDLDESLVDFPEKEKKMIARSLEIIEKQNIQAEDRAVSLAGKWVPKLRLLSDYLSVLADRFEVVKGAGSTEKIVFLSFWIPEKSILSFKNKIKRFENLIDYRISDPDKTDKPPVLLDNSGFFGAYEPLTSLYGAPAYGSIDPTSLMAPFFFVFFGMCLGDGGYGLLLAFVFFGAIKKYHMVGDSRRFFSILGLGGISTIFMGMVTGSWLGDMIDVFPFLAFLAPIKNAPAFLDPLNDPITFLIISLALGVIQILYGLSVALIHNFKKGDKVAAFADQGGWIALLVGILLYAGGLSGFLGGTLASLGKVLGWGGVVILVATQGRHKPTIVGKIVSGVLSLYNLTSYLGDVLSYSRLLALGLASSAVAMIINMLSDLVGGVPYVGWIFGALIFVGGHLFNLAINVLGAFVHSLRLQYVEFFSKFYVSGGRTFDPLRYRTDHVTICEGAE</sequence>
<evidence type="ECO:0000313" key="1">
    <source>
        <dbReference type="EMBL" id="QVL37374.1"/>
    </source>
</evidence>
<reference evidence="1" key="1">
    <citation type="submission" date="2021-05" db="EMBL/GenBank/DDBJ databases">
        <title>An isolated secondary fermenter in methanogenic hydrocarbon-degrading communities.</title>
        <authorList>
            <person name="Liu Y.-F."/>
            <person name="Liu Z.-l."/>
        </authorList>
    </citation>
    <scope>NUCLEOTIDE SEQUENCE</scope>
    <source>
        <strain evidence="1">L-13</strain>
    </source>
</reference>
<gene>
    <name evidence="1" type="ORF">KIH16_06460</name>
</gene>
<accession>A0ACD1DZ39</accession>
<organism evidence="1 2">
    <name type="scientific">Aminirod propionatiphilus</name>
    <dbReference type="NCBI Taxonomy" id="3415223"/>
    <lineage>
        <taxon>Bacteria</taxon>
        <taxon>Thermotogati</taxon>
        <taxon>Synergistota</taxon>
        <taxon>Synergistia</taxon>
        <taxon>Synergistales</taxon>
        <taxon>Aminiphilaceae</taxon>
        <taxon>Aminirod</taxon>
    </lineage>
</organism>
<dbReference type="EMBL" id="CP074691">
    <property type="protein sequence ID" value="QVL37374.1"/>
    <property type="molecule type" value="Genomic_DNA"/>
</dbReference>
<protein>
    <submittedName>
        <fullName evidence="1">V-type ATP synthase subunit I</fullName>
    </submittedName>
</protein>
<proteinExistence type="predicted"/>
<name>A0ACD1DZ39_9BACT</name>
<evidence type="ECO:0000313" key="2">
    <source>
        <dbReference type="Proteomes" id="UP000682204"/>
    </source>
</evidence>
<dbReference type="Proteomes" id="UP000682204">
    <property type="component" value="Chromosome"/>
</dbReference>